<dbReference type="RefSeq" id="WP_188459631.1">
    <property type="nucleotide sequence ID" value="NZ_BMGM01000017.1"/>
</dbReference>
<accession>A0ABQ1SNX9</accession>
<organism evidence="3 4">
    <name type="scientific">Psychroflexus planctonicus</name>
    <dbReference type="NCBI Taxonomy" id="1526575"/>
    <lineage>
        <taxon>Bacteria</taxon>
        <taxon>Pseudomonadati</taxon>
        <taxon>Bacteroidota</taxon>
        <taxon>Flavobacteriia</taxon>
        <taxon>Flavobacteriales</taxon>
        <taxon>Flavobacteriaceae</taxon>
        <taxon>Psychroflexus</taxon>
    </lineage>
</organism>
<proteinExistence type="predicted"/>
<dbReference type="EMBL" id="BMGM01000017">
    <property type="protein sequence ID" value="GGE45235.1"/>
    <property type="molecule type" value="Genomic_DNA"/>
</dbReference>
<name>A0ABQ1SNX9_9FLAO</name>
<feature type="chain" id="PRO_5046022685" description="Fibrobacter succinogenes major paralogous domain-containing protein" evidence="2">
    <location>
        <begin position="23"/>
        <end position="330"/>
    </location>
</feature>
<feature type="compositionally biased region" description="Polar residues" evidence="1">
    <location>
        <begin position="176"/>
        <end position="197"/>
    </location>
</feature>
<keyword evidence="2" id="KW-0732">Signal</keyword>
<protein>
    <recommendedName>
        <fullName evidence="5">Fibrobacter succinogenes major paralogous domain-containing protein</fullName>
    </recommendedName>
</protein>
<evidence type="ECO:0000313" key="4">
    <source>
        <dbReference type="Proteomes" id="UP000599179"/>
    </source>
</evidence>
<evidence type="ECO:0008006" key="5">
    <source>
        <dbReference type="Google" id="ProtNLM"/>
    </source>
</evidence>
<dbReference type="Proteomes" id="UP000599179">
    <property type="component" value="Unassembled WGS sequence"/>
</dbReference>
<feature type="region of interest" description="Disordered" evidence="1">
    <location>
        <begin position="169"/>
        <end position="197"/>
    </location>
</feature>
<comment type="caution">
    <text evidence="3">The sequence shown here is derived from an EMBL/GenBank/DDBJ whole genome shotgun (WGS) entry which is preliminary data.</text>
</comment>
<feature type="signal peptide" evidence="2">
    <location>
        <begin position="1"/>
        <end position="22"/>
    </location>
</feature>
<reference evidence="4" key="1">
    <citation type="journal article" date="2019" name="Int. J. Syst. Evol. Microbiol.">
        <title>The Global Catalogue of Microorganisms (GCM) 10K type strain sequencing project: providing services to taxonomists for standard genome sequencing and annotation.</title>
        <authorList>
            <consortium name="The Broad Institute Genomics Platform"/>
            <consortium name="The Broad Institute Genome Sequencing Center for Infectious Disease"/>
            <person name="Wu L."/>
            <person name="Ma J."/>
        </authorList>
    </citation>
    <scope>NUCLEOTIDE SEQUENCE [LARGE SCALE GENOMIC DNA]</scope>
    <source>
        <strain evidence="4">CGMCC 1.12931</strain>
    </source>
</reference>
<evidence type="ECO:0000313" key="3">
    <source>
        <dbReference type="EMBL" id="GGE45235.1"/>
    </source>
</evidence>
<sequence>MKTITKFLSISLLLLGLTTTQAQVGIGTETPHDSAMLEVESTEKGFLPPRMDTDARNDINSPAEGLTIYNTDEKCLQWYNSTGWFNTCDGSLFVPAGPTTDCVSGFIPPFLSANETEIVDVLNPITGDTWMDRNLGAHTADRTPPASYSNGGTDCWAYGNLYQWGRNSDGHEDRTSSNTLGPVTAGSEGSNFIRSNGDWLSNKNDARWGDPIDADKGVHDPCPDSYRVPTQAELLAEWDSWDGVLDQSEPALSEENSEDAINSPLKLPVAGYRIQGNGLVENDGNNGSYWSSTVSGNNATSLSFDGNFSLVSTFENRAGGKSVRCIKDEL</sequence>
<gene>
    <name evidence="3" type="ORF">GCM10010832_26430</name>
</gene>
<evidence type="ECO:0000256" key="1">
    <source>
        <dbReference type="SAM" id="MobiDB-lite"/>
    </source>
</evidence>
<evidence type="ECO:0000256" key="2">
    <source>
        <dbReference type="SAM" id="SignalP"/>
    </source>
</evidence>
<keyword evidence="4" id="KW-1185">Reference proteome</keyword>